<dbReference type="EMBL" id="QGKL01000033">
    <property type="protein sequence ID" value="PWQ95549.1"/>
    <property type="molecule type" value="Genomic_DNA"/>
</dbReference>
<sequence length="113" mass="12898">MRKTDKTTDNQLRVLLTDVCEIALKEIEGFQWLTHTVNYDNFPKSLKVICVFDTKANVQTFMQSSKGQALNTLIQSKLEGLNIRFKNIDKHVSYDSEEACDEEHGGSWASRQG</sequence>
<protein>
    <submittedName>
        <fullName evidence="1">Fis family transcriptional regulator</fullName>
    </submittedName>
</protein>
<organism evidence="1 2">
    <name type="scientific">Leucothrix arctica</name>
    <dbReference type="NCBI Taxonomy" id="1481894"/>
    <lineage>
        <taxon>Bacteria</taxon>
        <taxon>Pseudomonadati</taxon>
        <taxon>Pseudomonadota</taxon>
        <taxon>Gammaproteobacteria</taxon>
        <taxon>Thiotrichales</taxon>
        <taxon>Thiotrichaceae</taxon>
        <taxon>Leucothrix</taxon>
    </lineage>
</organism>
<evidence type="ECO:0000313" key="2">
    <source>
        <dbReference type="Proteomes" id="UP000245506"/>
    </source>
</evidence>
<name>A0A317CB11_9GAMM</name>
<evidence type="ECO:0000313" key="1">
    <source>
        <dbReference type="EMBL" id="PWQ95549.1"/>
    </source>
</evidence>
<comment type="caution">
    <text evidence="1">The sequence shown here is derived from an EMBL/GenBank/DDBJ whole genome shotgun (WGS) entry which is preliminary data.</text>
</comment>
<gene>
    <name evidence="1" type="ORF">DKT75_12255</name>
</gene>
<keyword evidence="2" id="KW-1185">Reference proteome</keyword>
<dbReference type="Proteomes" id="UP000245506">
    <property type="component" value="Unassembled WGS sequence"/>
</dbReference>
<dbReference type="RefSeq" id="WP_109823728.1">
    <property type="nucleotide sequence ID" value="NZ_QGKL01000033.1"/>
</dbReference>
<dbReference type="OrthoDB" id="6996126at2"/>
<proteinExistence type="predicted"/>
<dbReference type="AlphaFoldDB" id="A0A317CB11"/>
<reference evidence="1 2" key="1">
    <citation type="submission" date="2018-05" db="EMBL/GenBank/DDBJ databases">
        <title>Leucothrix arctica sp. nov., isolated from Arctic seawater.</title>
        <authorList>
            <person name="Choi A."/>
            <person name="Baek K."/>
        </authorList>
    </citation>
    <scope>NUCLEOTIDE SEQUENCE [LARGE SCALE GENOMIC DNA]</scope>
    <source>
        <strain evidence="1 2">IMCC9719</strain>
    </source>
</reference>
<accession>A0A317CB11</accession>